<sequence length="194" mass="22564">MASTDMPDTIYHTHENILDLIPTVQNEEFSISVEPAKSLKSFSLFRHGCNEKYISFVIMGVLKGLEYIHVRENLVHGNINLDNVFVDNDCKVKLESPMRKNCQVDQEQKTDIQMVGELALSLSTKKSGIKFFLGYMRKKKKTGLVENLVKFCLNPSRTPTLREVINHEFFKEFGEFDRYQEKLKKRLQKKLCKI</sequence>
<reference evidence="3" key="1">
    <citation type="submission" date="2023-02" db="EMBL/GenBank/DDBJ databases">
        <title>Genome of toxic invasive species Heracleum sosnowskyi carries increased number of genes despite the absence of recent whole-genome duplications.</title>
        <authorList>
            <person name="Schelkunov M."/>
            <person name="Shtratnikova V."/>
            <person name="Makarenko M."/>
            <person name="Klepikova A."/>
            <person name="Omelchenko D."/>
            <person name="Novikova G."/>
            <person name="Obukhova E."/>
            <person name="Bogdanov V."/>
            <person name="Penin A."/>
            <person name="Logacheva M."/>
        </authorList>
    </citation>
    <scope>NUCLEOTIDE SEQUENCE</scope>
    <source>
        <strain evidence="3">Hsosn_3</strain>
        <tissue evidence="3">Leaf</tissue>
    </source>
</reference>
<accession>A0AAD8M9C3</accession>
<dbReference type="EMBL" id="JAUIZM010000009">
    <property type="protein sequence ID" value="KAK1367035.1"/>
    <property type="molecule type" value="Genomic_DNA"/>
</dbReference>
<comment type="similarity">
    <text evidence="1">Belongs to the protein kinase superfamily. STE Ser/Thr protein kinase family. STE20 subfamily.</text>
</comment>
<evidence type="ECO:0000313" key="3">
    <source>
        <dbReference type="EMBL" id="KAK1367035.1"/>
    </source>
</evidence>
<evidence type="ECO:0000259" key="2">
    <source>
        <dbReference type="PROSITE" id="PS50011"/>
    </source>
</evidence>
<dbReference type="InterPro" id="IPR047173">
    <property type="entry name" value="STRAD_A/B-like"/>
</dbReference>
<dbReference type="InterPro" id="IPR000719">
    <property type="entry name" value="Prot_kinase_dom"/>
</dbReference>
<reference evidence="3" key="2">
    <citation type="submission" date="2023-05" db="EMBL/GenBank/DDBJ databases">
        <authorList>
            <person name="Schelkunov M.I."/>
        </authorList>
    </citation>
    <scope>NUCLEOTIDE SEQUENCE</scope>
    <source>
        <strain evidence="3">Hsosn_3</strain>
        <tissue evidence="3">Leaf</tissue>
    </source>
</reference>
<dbReference type="GO" id="GO:0043539">
    <property type="term" value="F:protein serine/threonine kinase activator activity"/>
    <property type="evidence" value="ECO:0007669"/>
    <property type="project" value="InterPro"/>
</dbReference>
<evidence type="ECO:0000313" key="4">
    <source>
        <dbReference type="Proteomes" id="UP001237642"/>
    </source>
</evidence>
<gene>
    <name evidence="3" type="ORF">POM88_042596</name>
</gene>
<dbReference type="GO" id="GO:0005524">
    <property type="term" value="F:ATP binding"/>
    <property type="evidence" value="ECO:0007669"/>
    <property type="project" value="InterPro"/>
</dbReference>
<dbReference type="AlphaFoldDB" id="A0AAD8M9C3"/>
<evidence type="ECO:0000256" key="1">
    <source>
        <dbReference type="ARBA" id="ARBA00008874"/>
    </source>
</evidence>
<dbReference type="PANTHER" id="PTHR48014:SF7">
    <property type="entry name" value="SERINE_THREONINE-PROTEIN KINASE BLUS1"/>
    <property type="match status" value="1"/>
</dbReference>
<keyword evidence="4" id="KW-1185">Reference proteome</keyword>
<dbReference type="Gene3D" id="1.10.510.10">
    <property type="entry name" value="Transferase(Phosphotransferase) domain 1"/>
    <property type="match status" value="1"/>
</dbReference>
<comment type="caution">
    <text evidence="3">The sequence shown here is derived from an EMBL/GenBank/DDBJ whole genome shotgun (WGS) entry which is preliminary data.</text>
</comment>
<dbReference type="InterPro" id="IPR011009">
    <property type="entry name" value="Kinase-like_dom_sf"/>
</dbReference>
<protein>
    <recommendedName>
        <fullName evidence="2">Protein kinase domain-containing protein</fullName>
    </recommendedName>
</protein>
<organism evidence="3 4">
    <name type="scientific">Heracleum sosnowskyi</name>
    <dbReference type="NCBI Taxonomy" id="360622"/>
    <lineage>
        <taxon>Eukaryota</taxon>
        <taxon>Viridiplantae</taxon>
        <taxon>Streptophyta</taxon>
        <taxon>Embryophyta</taxon>
        <taxon>Tracheophyta</taxon>
        <taxon>Spermatophyta</taxon>
        <taxon>Magnoliopsida</taxon>
        <taxon>eudicotyledons</taxon>
        <taxon>Gunneridae</taxon>
        <taxon>Pentapetalae</taxon>
        <taxon>asterids</taxon>
        <taxon>campanulids</taxon>
        <taxon>Apiales</taxon>
        <taxon>Apiaceae</taxon>
        <taxon>Apioideae</taxon>
        <taxon>apioid superclade</taxon>
        <taxon>Tordylieae</taxon>
        <taxon>Tordyliinae</taxon>
        <taxon>Heracleum</taxon>
    </lineage>
</organism>
<dbReference type="PROSITE" id="PS50011">
    <property type="entry name" value="PROTEIN_KINASE_DOM"/>
    <property type="match status" value="1"/>
</dbReference>
<dbReference type="GO" id="GO:0004672">
    <property type="term" value="F:protein kinase activity"/>
    <property type="evidence" value="ECO:0007669"/>
    <property type="project" value="InterPro"/>
</dbReference>
<dbReference type="PANTHER" id="PTHR48014">
    <property type="entry name" value="SERINE/THREONINE-PROTEIN KINASE FRAY2"/>
    <property type="match status" value="1"/>
</dbReference>
<feature type="domain" description="Protein kinase" evidence="2">
    <location>
        <begin position="1"/>
        <end position="194"/>
    </location>
</feature>
<dbReference type="SUPFAM" id="SSF56112">
    <property type="entry name" value="Protein kinase-like (PK-like)"/>
    <property type="match status" value="1"/>
</dbReference>
<name>A0AAD8M9C3_9APIA</name>
<dbReference type="Proteomes" id="UP001237642">
    <property type="component" value="Unassembled WGS sequence"/>
</dbReference>
<proteinExistence type="inferred from homology"/>